<name>A0ABS8FPU2_9FIRM</name>
<dbReference type="SUPFAM" id="SSF53756">
    <property type="entry name" value="UDP-Glycosyltransferase/glycogen phosphorylase"/>
    <property type="match status" value="1"/>
</dbReference>
<evidence type="ECO:0000259" key="1">
    <source>
        <dbReference type="Pfam" id="PF13524"/>
    </source>
</evidence>
<comment type="caution">
    <text evidence="2">The sequence shown here is derived from an EMBL/GenBank/DDBJ whole genome shotgun (WGS) entry which is preliminary data.</text>
</comment>
<dbReference type="InterPro" id="IPR055259">
    <property type="entry name" value="YkvP/CgeB_Glyco_trans-like"/>
</dbReference>
<protein>
    <submittedName>
        <fullName evidence="2">Glycosyltransferase</fullName>
    </submittedName>
</protein>
<dbReference type="Gene3D" id="3.40.50.150">
    <property type="entry name" value="Vaccinia Virus protein VP39"/>
    <property type="match status" value="1"/>
</dbReference>
<reference evidence="2 3" key="1">
    <citation type="submission" date="2021-10" db="EMBL/GenBank/DDBJ databases">
        <title>Anaerobic single-cell dispensing facilitates the cultivation of human gut bacteria.</title>
        <authorList>
            <person name="Afrizal A."/>
        </authorList>
    </citation>
    <scope>NUCLEOTIDE SEQUENCE [LARGE SCALE GENOMIC DNA]</scope>
    <source>
        <strain evidence="2 3">CLA-AA-H212</strain>
    </source>
</reference>
<accession>A0ABS8FPU2</accession>
<keyword evidence="3" id="KW-1185">Reference proteome</keyword>
<dbReference type="EMBL" id="JAJEQT010000004">
    <property type="protein sequence ID" value="MCC2218899.1"/>
    <property type="molecule type" value="Genomic_DNA"/>
</dbReference>
<gene>
    <name evidence="2" type="ORF">LKD28_07620</name>
</gene>
<evidence type="ECO:0000313" key="3">
    <source>
        <dbReference type="Proteomes" id="UP001198495"/>
    </source>
</evidence>
<sequence length="670" mass="77800">MGDIQKILMIQGESQYDAISCFMNDLADGFRQLGCRVDILGGITKDALDRTIYFEEYDVVLSFFGITSVLYDAINRNPNTLFFLFLVDHPYYRYDWLAEQHRNLIVSCIDRNHCNFLQKYYKNIDAVQFVPHGGNLSEKPPKPFADREIDVAFFGTCSASNEYKSIVDQMSEDIMKIMDATIARVMQGECIPAEEILIQELRSGGIELSEAQLLELFVVLAFADTYIRAKQREKLILHLAKSGLEVHVYGNGWEKDELAQYENIKRHGAVSYTEALDIMTNTKIVINKMPLFLDGSHERVFTAMLNGAVCCTDESGYWKQEFIDGESICFYDFQDLDNLENIIKELLLNLDKAGKIAQNGYDIAIHKHQWKNRAEQILEICNKVSRIEDINYVLPGTKNAYAFNRFLDYANDKDIEMLVQKTRMYENKLQYQKNVYHAMETYYQKNYRESMNHAIVNRITSVKHALGEYAWLYGQCEDNLSKCTLAGLLNYWISMEYRHVKDVADHRYKAYADWDILDMEEFSQAVFLGAEQADSIQAVVDYNYDLLDAIEVFAPNQMTKERICGALHSSDMEVMVCEPDILKTINLDEVFDSRVRFIALMGARYAEEIIRNMEQHIRANKPQLAIRVSVEYDNLWKLPNVLYDFREDYRLYIRYYDDGIVNDTCVLYAV</sequence>
<dbReference type="RefSeq" id="WP_021984854.1">
    <property type="nucleotide sequence ID" value="NZ_JAJEQT010000004.1"/>
</dbReference>
<dbReference type="Pfam" id="PF13524">
    <property type="entry name" value="Glyco_trans_1_2"/>
    <property type="match status" value="1"/>
</dbReference>
<evidence type="ECO:0000313" key="2">
    <source>
        <dbReference type="EMBL" id="MCC2218899.1"/>
    </source>
</evidence>
<dbReference type="Gene3D" id="3.40.50.2000">
    <property type="entry name" value="Glycogen Phosphorylase B"/>
    <property type="match status" value="1"/>
</dbReference>
<feature type="domain" description="Spore protein YkvP/CgeB glycosyl transferase-like" evidence="1">
    <location>
        <begin position="232"/>
        <end position="379"/>
    </location>
</feature>
<proteinExistence type="predicted"/>
<organism evidence="2 3">
    <name type="scientific">Coprococcus hominis</name>
    <name type="common">ex Arizal et al. 2022</name>
    <dbReference type="NCBI Taxonomy" id="2881262"/>
    <lineage>
        <taxon>Bacteria</taxon>
        <taxon>Bacillati</taxon>
        <taxon>Bacillota</taxon>
        <taxon>Clostridia</taxon>
        <taxon>Lachnospirales</taxon>
        <taxon>Lachnospiraceae</taxon>
        <taxon>Coprococcus</taxon>
    </lineage>
</organism>
<dbReference type="Proteomes" id="UP001198495">
    <property type="component" value="Unassembled WGS sequence"/>
</dbReference>
<dbReference type="InterPro" id="IPR029063">
    <property type="entry name" value="SAM-dependent_MTases_sf"/>
</dbReference>